<evidence type="ECO:0000313" key="2">
    <source>
        <dbReference type="Proteomes" id="UP001352852"/>
    </source>
</evidence>
<comment type="caution">
    <text evidence="1">The sequence shown here is derived from an EMBL/GenBank/DDBJ whole genome shotgun (WGS) entry which is preliminary data.</text>
</comment>
<dbReference type="EMBL" id="JAHUTJ010016921">
    <property type="protein sequence ID" value="MED6270295.1"/>
    <property type="molecule type" value="Genomic_DNA"/>
</dbReference>
<name>A0ABU7D884_9TELE</name>
<organism evidence="1 2">
    <name type="scientific">Characodon lateralis</name>
    <dbReference type="NCBI Taxonomy" id="208331"/>
    <lineage>
        <taxon>Eukaryota</taxon>
        <taxon>Metazoa</taxon>
        <taxon>Chordata</taxon>
        <taxon>Craniata</taxon>
        <taxon>Vertebrata</taxon>
        <taxon>Euteleostomi</taxon>
        <taxon>Actinopterygii</taxon>
        <taxon>Neopterygii</taxon>
        <taxon>Teleostei</taxon>
        <taxon>Neoteleostei</taxon>
        <taxon>Acanthomorphata</taxon>
        <taxon>Ovalentaria</taxon>
        <taxon>Atherinomorphae</taxon>
        <taxon>Cyprinodontiformes</taxon>
        <taxon>Goodeidae</taxon>
        <taxon>Characodon</taxon>
    </lineage>
</organism>
<sequence>METLASGMSRCSHVSVKHIKLHFRYSLWLLASAVNSSILLAIDLTLPMETEGRDGLNLLHKPLLLLPYCSPPLFVSSSATTMCPSPVLFRDCFGSGHHACWVQRNQQIPHVNNVAKLLCLAE</sequence>
<evidence type="ECO:0000313" key="1">
    <source>
        <dbReference type="EMBL" id="MED6270295.1"/>
    </source>
</evidence>
<accession>A0ABU7D884</accession>
<gene>
    <name evidence="1" type="ORF">CHARACLAT_008867</name>
</gene>
<protein>
    <submittedName>
        <fullName evidence="1">Uncharacterized protein</fullName>
    </submittedName>
</protein>
<keyword evidence="2" id="KW-1185">Reference proteome</keyword>
<proteinExistence type="predicted"/>
<reference evidence="1 2" key="1">
    <citation type="submission" date="2021-06" db="EMBL/GenBank/DDBJ databases">
        <authorList>
            <person name="Palmer J.M."/>
        </authorList>
    </citation>
    <scope>NUCLEOTIDE SEQUENCE [LARGE SCALE GENOMIC DNA]</scope>
    <source>
        <strain evidence="1 2">CL_MEX2019</strain>
        <tissue evidence="1">Muscle</tissue>
    </source>
</reference>
<dbReference type="Proteomes" id="UP001352852">
    <property type="component" value="Unassembled WGS sequence"/>
</dbReference>